<dbReference type="OrthoDB" id="66418at2759"/>
<evidence type="ECO:0000313" key="1">
    <source>
        <dbReference type="EMBL" id="CAD8130063.1"/>
    </source>
</evidence>
<accession>A0A8S1RRU2</accession>
<gene>
    <name evidence="1" type="ORF">PSON_ATCC_30995.1.T2600007</name>
</gene>
<reference evidence="1" key="1">
    <citation type="submission" date="2021-01" db="EMBL/GenBank/DDBJ databases">
        <authorList>
            <consortium name="Genoscope - CEA"/>
            <person name="William W."/>
        </authorList>
    </citation>
    <scope>NUCLEOTIDE SEQUENCE</scope>
</reference>
<protein>
    <submittedName>
        <fullName evidence="1">Uncharacterized protein</fullName>
    </submittedName>
</protein>
<keyword evidence="2" id="KW-1185">Reference proteome</keyword>
<organism evidence="1 2">
    <name type="scientific">Paramecium sonneborni</name>
    <dbReference type="NCBI Taxonomy" id="65129"/>
    <lineage>
        <taxon>Eukaryota</taxon>
        <taxon>Sar</taxon>
        <taxon>Alveolata</taxon>
        <taxon>Ciliophora</taxon>
        <taxon>Intramacronucleata</taxon>
        <taxon>Oligohymenophorea</taxon>
        <taxon>Peniculida</taxon>
        <taxon>Parameciidae</taxon>
        <taxon>Paramecium</taxon>
    </lineage>
</organism>
<evidence type="ECO:0000313" key="2">
    <source>
        <dbReference type="Proteomes" id="UP000692954"/>
    </source>
</evidence>
<comment type="caution">
    <text evidence="1">The sequence shown here is derived from an EMBL/GenBank/DDBJ whole genome shotgun (WGS) entry which is preliminary data.</text>
</comment>
<dbReference type="Proteomes" id="UP000692954">
    <property type="component" value="Unassembled WGS sequence"/>
</dbReference>
<sequence length="375" mass="44939">MEKMNIQLVKLSECLSKQDQQYIKQNLQMVKEWYQYFNNQEEIIKQNQIGTYLFNVKRMIKALNLEEQQQCSQSKILQQGQENKLQEGIQLEYLKKNRIVFQICSNGNRPMNYSEKCISLFEMNQPGQGFILREQAKKINSNLYTDLFDQESKKQFYENCKKFLILNTSLRLCIQIMKRNTSKPQNNVKKYQMRNQNIFMHCIEKVIIFNQNMFLFKSLELKYISYRMYRQSSLIQSKLLSWSFLEGSSLKIKMIRTLYIGCFDKAIELDPNFAIVYINKALFQISFKQVIHQIILKIKLKQLLIQIRLFNWILIMPQLIIIKFNLKFQFNRCFIISYTINFLVRKSQSKALQKYSNSIMIELVQSQPYKNKGDL</sequence>
<proteinExistence type="predicted"/>
<dbReference type="AlphaFoldDB" id="A0A8S1RRU2"/>
<dbReference type="EMBL" id="CAJJDN010000260">
    <property type="protein sequence ID" value="CAD8130063.1"/>
    <property type="molecule type" value="Genomic_DNA"/>
</dbReference>
<name>A0A8S1RRU2_9CILI</name>